<dbReference type="PANTHER" id="PTHR45453">
    <property type="entry name" value="PHOSPHATE REGULON SENSOR PROTEIN PHOR"/>
    <property type="match status" value="1"/>
</dbReference>
<dbReference type="InterPro" id="IPR005467">
    <property type="entry name" value="His_kinase_dom"/>
</dbReference>
<dbReference type="GO" id="GO:0004721">
    <property type="term" value="F:phosphoprotein phosphatase activity"/>
    <property type="evidence" value="ECO:0007669"/>
    <property type="project" value="TreeGrafter"/>
</dbReference>
<reference evidence="15 16" key="1">
    <citation type="submission" date="2016-11" db="EMBL/GenBank/DDBJ databases">
        <authorList>
            <person name="Jaros S."/>
            <person name="Januszkiewicz K."/>
            <person name="Wedrychowicz H."/>
        </authorList>
    </citation>
    <scope>NUCLEOTIDE SEQUENCE [LARGE SCALE GENOMIC DNA]</scope>
    <source>
        <strain evidence="15 16">DSM 44666</strain>
    </source>
</reference>
<feature type="transmembrane region" description="Helical" evidence="13">
    <location>
        <begin position="12"/>
        <end position="31"/>
    </location>
</feature>
<dbReference type="SMART" id="SM00387">
    <property type="entry name" value="HATPase_c"/>
    <property type="match status" value="1"/>
</dbReference>
<dbReference type="OrthoDB" id="9780487at2"/>
<evidence type="ECO:0000313" key="15">
    <source>
        <dbReference type="EMBL" id="SHE87902.1"/>
    </source>
</evidence>
<keyword evidence="7" id="KW-0547">Nucleotide-binding</keyword>
<keyword evidence="9" id="KW-0067">ATP-binding</keyword>
<dbReference type="Proteomes" id="UP000184476">
    <property type="component" value="Unassembled WGS sequence"/>
</dbReference>
<evidence type="ECO:0000313" key="16">
    <source>
        <dbReference type="Proteomes" id="UP000184476"/>
    </source>
</evidence>
<dbReference type="SUPFAM" id="SSF55874">
    <property type="entry name" value="ATPase domain of HSP90 chaperone/DNA topoisomerase II/histidine kinase"/>
    <property type="match status" value="1"/>
</dbReference>
<keyword evidence="16" id="KW-1185">Reference proteome</keyword>
<comment type="catalytic activity">
    <reaction evidence="1">
        <text>ATP + protein L-histidine = ADP + protein N-phospho-L-histidine.</text>
        <dbReference type="EC" id="2.7.13.3"/>
    </reaction>
</comment>
<organism evidence="15 16">
    <name type="scientific">Seinonella peptonophila</name>
    <dbReference type="NCBI Taxonomy" id="112248"/>
    <lineage>
        <taxon>Bacteria</taxon>
        <taxon>Bacillati</taxon>
        <taxon>Bacillota</taxon>
        <taxon>Bacilli</taxon>
        <taxon>Bacillales</taxon>
        <taxon>Thermoactinomycetaceae</taxon>
        <taxon>Seinonella</taxon>
    </lineage>
</organism>
<dbReference type="GO" id="GO:0005524">
    <property type="term" value="F:ATP binding"/>
    <property type="evidence" value="ECO:0007669"/>
    <property type="project" value="UniProtKB-KW"/>
</dbReference>
<keyword evidence="10 13" id="KW-1133">Transmembrane helix</keyword>
<dbReference type="Gene3D" id="3.30.565.10">
    <property type="entry name" value="Histidine kinase-like ATPase, C-terminal domain"/>
    <property type="match status" value="1"/>
</dbReference>
<accession>A0A1M4X3X0</accession>
<keyword evidence="6 13" id="KW-0812">Transmembrane</keyword>
<dbReference type="InterPro" id="IPR036890">
    <property type="entry name" value="HATPase_C_sf"/>
</dbReference>
<evidence type="ECO:0000256" key="2">
    <source>
        <dbReference type="ARBA" id="ARBA00004651"/>
    </source>
</evidence>
<evidence type="ECO:0000256" key="4">
    <source>
        <dbReference type="ARBA" id="ARBA00022475"/>
    </source>
</evidence>
<name>A0A1M4X3X0_9BACL</name>
<evidence type="ECO:0000256" key="13">
    <source>
        <dbReference type="SAM" id="Phobius"/>
    </source>
</evidence>
<evidence type="ECO:0000256" key="7">
    <source>
        <dbReference type="ARBA" id="ARBA00022741"/>
    </source>
</evidence>
<dbReference type="GO" id="GO:0016036">
    <property type="term" value="P:cellular response to phosphate starvation"/>
    <property type="evidence" value="ECO:0007669"/>
    <property type="project" value="TreeGrafter"/>
</dbReference>
<dbReference type="GO" id="GO:0000155">
    <property type="term" value="F:phosphorelay sensor kinase activity"/>
    <property type="evidence" value="ECO:0007669"/>
    <property type="project" value="TreeGrafter"/>
</dbReference>
<feature type="transmembrane region" description="Helical" evidence="13">
    <location>
        <begin position="37"/>
        <end position="57"/>
    </location>
</feature>
<dbReference type="AlphaFoldDB" id="A0A1M4X3X0"/>
<dbReference type="EMBL" id="FQVL01000004">
    <property type="protein sequence ID" value="SHE87902.1"/>
    <property type="molecule type" value="Genomic_DNA"/>
</dbReference>
<sequence length="324" mass="37909">MKLFFREHIPLFLLNLMQLIITILIFWLDGYKNASTILYASFINFFLLTTYLVYQFLSHRSLYMRLTKPVTTLDHFQVSAQSAPLTQSFEHLLGILRQRYKKEIYTYKDKLDQHVQFIHQWVHQMKTPLSVIDLILQEQNQSQVSPILYELDRLNKGLELVLYTARLDTFDRDFYVETLSLLHVVRSVTSDLKRLFIRKQLYPEIVIDPNLTITSDEKWLSFLLTQITTNAIRYTQKKGSKIIFQGKKDGNQIILEVIDSGIGIVKSDLPRVFDPHFTGENGRIFQESTGMGLYLVKQICQKLGHQIEIESMVNQGTTVRILLK</sequence>
<evidence type="ECO:0000256" key="10">
    <source>
        <dbReference type="ARBA" id="ARBA00022989"/>
    </source>
</evidence>
<keyword evidence="8 15" id="KW-0418">Kinase</keyword>
<keyword evidence="4" id="KW-1003">Cell membrane</keyword>
<comment type="subcellular location">
    <subcellularLocation>
        <location evidence="2">Cell membrane</location>
        <topology evidence="2">Multi-pass membrane protein</topology>
    </subcellularLocation>
</comment>
<dbReference type="Pfam" id="PF02518">
    <property type="entry name" value="HATPase_c"/>
    <property type="match status" value="1"/>
</dbReference>
<feature type="domain" description="Histidine kinase" evidence="14">
    <location>
        <begin position="120"/>
        <end position="324"/>
    </location>
</feature>
<dbReference type="InterPro" id="IPR050351">
    <property type="entry name" value="BphY/WalK/GraS-like"/>
</dbReference>
<keyword evidence="12 13" id="KW-0472">Membrane</keyword>
<evidence type="ECO:0000256" key="3">
    <source>
        <dbReference type="ARBA" id="ARBA00012438"/>
    </source>
</evidence>
<proteinExistence type="predicted"/>
<keyword evidence="11" id="KW-0902">Two-component regulatory system</keyword>
<evidence type="ECO:0000256" key="12">
    <source>
        <dbReference type="ARBA" id="ARBA00023136"/>
    </source>
</evidence>
<dbReference type="RefSeq" id="WP_073154493.1">
    <property type="nucleotide sequence ID" value="NZ_FQVL01000004.1"/>
</dbReference>
<dbReference type="STRING" id="112248.SAMN05444392_10497"/>
<dbReference type="GO" id="GO:0005886">
    <property type="term" value="C:plasma membrane"/>
    <property type="evidence" value="ECO:0007669"/>
    <property type="project" value="UniProtKB-SubCell"/>
</dbReference>
<evidence type="ECO:0000256" key="1">
    <source>
        <dbReference type="ARBA" id="ARBA00000085"/>
    </source>
</evidence>
<keyword evidence="5" id="KW-0808">Transferase</keyword>
<evidence type="ECO:0000256" key="6">
    <source>
        <dbReference type="ARBA" id="ARBA00022692"/>
    </source>
</evidence>
<dbReference type="PROSITE" id="PS50109">
    <property type="entry name" value="HIS_KIN"/>
    <property type="match status" value="1"/>
</dbReference>
<dbReference type="PRINTS" id="PR00344">
    <property type="entry name" value="BCTRLSENSOR"/>
</dbReference>
<dbReference type="PANTHER" id="PTHR45453:SF2">
    <property type="entry name" value="HISTIDINE KINASE"/>
    <property type="match status" value="1"/>
</dbReference>
<evidence type="ECO:0000256" key="11">
    <source>
        <dbReference type="ARBA" id="ARBA00023012"/>
    </source>
</evidence>
<evidence type="ECO:0000256" key="9">
    <source>
        <dbReference type="ARBA" id="ARBA00022840"/>
    </source>
</evidence>
<dbReference type="EC" id="2.7.13.3" evidence="3"/>
<evidence type="ECO:0000259" key="14">
    <source>
        <dbReference type="PROSITE" id="PS50109"/>
    </source>
</evidence>
<evidence type="ECO:0000256" key="5">
    <source>
        <dbReference type="ARBA" id="ARBA00022679"/>
    </source>
</evidence>
<dbReference type="InterPro" id="IPR004358">
    <property type="entry name" value="Sig_transdc_His_kin-like_C"/>
</dbReference>
<dbReference type="InterPro" id="IPR003594">
    <property type="entry name" value="HATPase_dom"/>
</dbReference>
<gene>
    <name evidence="15" type="ORF">SAMN05444392_10497</name>
</gene>
<protein>
    <recommendedName>
        <fullName evidence="3">histidine kinase</fullName>
        <ecNumber evidence="3">2.7.13.3</ecNumber>
    </recommendedName>
</protein>
<evidence type="ECO:0000256" key="8">
    <source>
        <dbReference type="ARBA" id="ARBA00022777"/>
    </source>
</evidence>